<reference evidence="2 3" key="1">
    <citation type="journal article" date="2019" name="Int. J. Syst. Evol. Microbiol.">
        <title>The Global Catalogue of Microorganisms (GCM) 10K type strain sequencing project: providing services to taxonomists for standard genome sequencing and annotation.</title>
        <authorList>
            <consortium name="The Broad Institute Genomics Platform"/>
            <consortium name="The Broad Institute Genome Sequencing Center for Infectious Disease"/>
            <person name="Wu L."/>
            <person name="Ma J."/>
        </authorList>
    </citation>
    <scope>NUCLEOTIDE SEQUENCE [LARGE SCALE GENOMIC DNA]</scope>
    <source>
        <strain evidence="2 3">JCM 4524</strain>
    </source>
</reference>
<proteinExistence type="predicted"/>
<feature type="region of interest" description="Disordered" evidence="1">
    <location>
        <begin position="49"/>
        <end position="86"/>
    </location>
</feature>
<evidence type="ECO:0000313" key="2">
    <source>
        <dbReference type="EMBL" id="GAA2660924.1"/>
    </source>
</evidence>
<name>A0ABN3RU82_9ACTN</name>
<dbReference type="EMBL" id="BAAASJ010000119">
    <property type="protein sequence ID" value="GAA2660924.1"/>
    <property type="molecule type" value="Genomic_DNA"/>
</dbReference>
<evidence type="ECO:0000313" key="3">
    <source>
        <dbReference type="Proteomes" id="UP001500151"/>
    </source>
</evidence>
<evidence type="ECO:0000256" key="1">
    <source>
        <dbReference type="SAM" id="MobiDB-lite"/>
    </source>
</evidence>
<comment type="caution">
    <text evidence="2">The sequence shown here is derived from an EMBL/GenBank/DDBJ whole genome shotgun (WGS) entry which is preliminary data.</text>
</comment>
<protein>
    <submittedName>
        <fullName evidence="2">Uncharacterized protein</fullName>
    </submittedName>
</protein>
<accession>A0ABN3RU82</accession>
<keyword evidence="3" id="KW-1185">Reference proteome</keyword>
<dbReference type="Proteomes" id="UP001500151">
    <property type="component" value="Unassembled WGS sequence"/>
</dbReference>
<organism evidence="2 3">
    <name type="scientific">Streptomyces vastus</name>
    <dbReference type="NCBI Taxonomy" id="285451"/>
    <lineage>
        <taxon>Bacteria</taxon>
        <taxon>Bacillati</taxon>
        <taxon>Actinomycetota</taxon>
        <taxon>Actinomycetes</taxon>
        <taxon>Kitasatosporales</taxon>
        <taxon>Streptomycetaceae</taxon>
        <taxon>Streptomyces</taxon>
    </lineage>
</organism>
<gene>
    <name evidence="2" type="ORF">GCM10010307_78820</name>
</gene>
<sequence length="99" mass="10700">MCAYPLSREVGVVGPEEVPGRSLVFTCAHWVQQRAIGFRYERTRSMVRTDKVGSISGQSPARTPQSIANPPVRNASRPVIFDDGSNKAEGRVATALEAG</sequence>
<feature type="compositionally biased region" description="Polar residues" evidence="1">
    <location>
        <begin position="55"/>
        <end position="68"/>
    </location>
</feature>